<dbReference type="RefSeq" id="XP_016588046.1">
    <property type="nucleotide sequence ID" value="XM_016735413.1"/>
</dbReference>
<evidence type="ECO:0000259" key="4">
    <source>
        <dbReference type="Pfam" id="PF25542"/>
    </source>
</evidence>
<comment type="caution">
    <text evidence="6">The sequence shown here is derived from an EMBL/GenBank/DDBJ whole genome shotgun (WGS) entry which is preliminary data.</text>
</comment>
<sequence length="504" mass="55820">MIGDELGLLKQRFQQLRHFEDSQSQLLEDLFTYSQQLESRLHTETSQLRRDLANCRLDLDDAQNSRRNFQQQVQALNNDIQQLKNENDEHRNGHPYVAVLIDGDGLLFQDTFINDGVDGGKRAAHALRTAIVDKCGDQASKMEIIVKVWVNKSGLATAMRQAGVIVSEDQFKQFTLGFTQAKASFDFIDVGYGKERADSKIKEDARWHLHNANCKMVVLGISHDSGYAPFLDDLSSNYKMRDRLRILEGSPTVRELIATNIEVTNLNETVFRSDKLVADRIPNAAPVNYMPNGTGRASPAATNGQTVTAKPNGGIPNNDATKTSVLSPTTSPSISYASGTTAKRSSPPPTMTFPQSTTKSLQAKAASAAATAAAQLEKKKPIWSPGERGLDPPVTYNPVAVDCVKKRKGKDKFCNNYVILGYCTKDTCEYNHKLKATADEKMALSFLMRQSPCSRGQDCTFEECIHGHHCPSVRDGNCLQPYCRFPSALHPPNTKFKQPFLGDD</sequence>
<dbReference type="PANTHER" id="PTHR37543:SF1">
    <property type="entry name" value="CCCH ZINC FINGER DNA BINDING PROTEIN (AFU_ORTHOLOGUE AFUA_5G12760)"/>
    <property type="match status" value="1"/>
</dbReference>
<gene>
    <name evidence="6" type="ORF">SPSK_08826</name>
</gene>
<dbReference type="Pfam" id="PF25540">
    <property type="entry name" value="DUF7923"/>
    <property type="match status" value="1"/>
</dbReference>
<feature type="region of interest" description="Disordered" evidence="2">
    <location>
        <begin position="288"/>
        <end position="359"/>
    </location>
</feature>
<proteinExistence type="predicted"/>
<accession>A0A0F2M973</accession>
<evidence type="ECO:0000313" key="7">
    <source>
        <dbReference type="Proteomes" id="UP000033710"/>
    </source>
</evidence>
<dbReference type="Pfam" id="PF25543">
    <property type="entry name" value="zf-CCCH_tandem"/>
    <property type="match status" value="1"/>
</dbReference>
<dbReference type="KEGG" id="ssck:SPSK_08826"/>
<dbReference type="VEuPathDB" id="FungiDB:SPSK_08826"/>
<dbReference type="GeneID" id="27670690"/>
<dbReference type="InterPro" id="IPR057683">
    <property type="entry name" value="DUF7923"/>
</dbReference>
<dbReference type="Pfam" id="PF25542">
    <property type="entry name" value="zf-CCCH_12"/>
    <property type="match status" value="1"/>
</dbReference>
<organism evidence="6 7">
    <name type="scientific">Sporothrix schenckii 1099-18</name>
    <dbReference type="NCBI Taxonomy" id="1397361"/>
    <lineage>
        <taxon>Eukaryota</taxon>
        <taxon>Fungi</taxon>
        <taxon>Dikarya</taxon>
        <taxon>Ascomycota</taxon>
        <taxon>Pezizomycotina</taxon>
        <taxon>Sordariomycetes</taxon>
        <taxon>Sordariomycetidae</taxon>
        <taxon>Ophiostomatales</taxon>
        <taxon>Ophiostomataceae</taxon>
        <taxon>Sporothrix</taxon>
    </lineage>
</organism>
<feature type="compositionally biased region" description="Polar residues" evidence="2">
    <location>
        <begin position="300"/>
        <end position="309"/>
    </location>
</feature>
<name>A0A0F2M973_SPOSC</name>
<evidence type="ECO:0000256" key="2">
    <source>
        <dbReference type="SAM" id="MobiDB-lite"/>
    </source>
</evidence>
<dbReference type="EMBL" id="AXCR01000007">
    <property type="protein sequence ID" value="KJR85370.1"/>
    <property type="molecule type" value="Genomic_DNA"/>
</dbReference>
<feature type="compositionally biased region" description="Polar residues" evidence="2">
    <location>
        <begin position="318"/>
        <end position="344"/>
    </location>
</feature>
<reference evidence="6 7" key="2">
    <citation type="journal article" date="2015" name="Eukaryot. Cell">
        <title>Asexual propagation of a virulent clone complex in a human and feline outbreak of sporotrichosis.</title>
        <authorList>
            <person name="Teixeira Mde M."/>
            <person name="Rodrigues A.M."/>
            <person name="Tsui C.K."/>
            <person name="de Almeida L.G."/>
            <person name="Van Diepeningen A.D."/>
            <person name="van den Ende B.G."/>
            <person name="Fernandes G.F."/>
            <person name="Kano R."/>
            <person name="Hamelin R.C."/>
            <person name="Lopes-Bezerra L.M."/>
            <person name="Vasconcelos A.T."/>
            <person name="de Hoog S."/>
            <person name="de Camargo Z.P."/>
            <person name="Felipe M.S."/>
        </authorList>
    </citation>
    <scope>NUCLEOTIDE SEQUENCE [LARGE SCALE GENOMIC DNA]</scope>
    <source>
        <strain evidence="6 7">1099-18</strain>
    </source>
</reference>
<evidence type="ECO:0000256" key="1">
    <source>
        <dbReference type="SAM" id="Coils"/>
    </source>
</evidence>
<evidence type="ECO:0008006" key="8">
    <source>
        <dbReference type="Google" id="ProtNLM"/>
    </source>
</evidence>
<evidence type="ECO:0000259" key="3">
    <source>
        <dbReference type="Pfam" id="PF25540"/>
    </source>
</evidence>
<dbReference type="AlphaFoldDB" id="A0A0F2M973"/>
<feature type="coiled-coil region" evidence="1">
    <location>
        <begin position="52"/>
        <end position="93"/>
    </location>
</feature>
<feature type="domain" description="C3H1-type" evidence="4">
    <location>
        <begin position="406"/>
        <end position="433"/>
    </location>
</feature>
<evidence type="ECO:0000313" key="6">
    <source>
        <dbReference type="EMBL" id="KJR85370.1"/>
    </source>
</evidence>
<reference evidence="6 7" key="1">
    <citation type="journal article" date="2014" name="BMC Genomics">
        <title>Comparative genomics of the major fungal agents of human and animal Sporotrichosis: Sporothrix schenckii and Sporothrix brasiliensis.</title>
        <authorList>
            <person name="Teixeira M.M."/>
            <person name="de Almeida L.G."/>
            <person name="Kubitschek-Barreira P."/>
            <person name="Alves F.L."/>
            <person name="Kioshima E.S."/>
            <person name="Abadio A.K."/>
            <person name="Fernandes L."/>
            <person name="Derengowski L.S."/>
            <person name="Ferreira K.S."/>
            <person name="Souza R.C."/>
            <person name="Ruiz J.C."/>
            <person name="de Andrade N.C."/>
            <person name="Paes H.C."/>
            <person name="Nicola A.M."/>
            <person name="Albuquerque P."/>
            <person name="Gerber A.L."/>
            <person name="Martins V.P."/>
            <person name="Peconick L.D."/>
            <person name="Neto A.V."/>
            <person name="Chaucanez C.B."/>
            <person name="Silva P.A."/>
            <person name="Cunha O.L."/>
            <person name="de Oliveira F.F."/>
            <person name="dos Santos T.C."/>
            <person name="Barros A.L."/>
            <person name="Soares M.A."/>
            <person name="de Oliveira L.M."/>
            <person name="Marini M.M."/>
            <person name="Villalobos-Duno H."/>
            <person name="Cunha M.M."/>
            <person name="de Hoog S."/>
            <person name="da Silveira J.F."/>
            <person name="Henrissat B."/>
            <person name="Nino-Vega G.A."/>
            <person name="Cisalpino P.S."/>
            <person name="Mora-Montes H.M."/>
            <person name="Almeida S.R."/>
            <person name="Stajich J.E."/>
            <person name="Lopes-Bezerra L.M."/>
            <person name="Vasconcelos A.T."/>
            <person name="Felipe M.S."/>
        </authorList>
    </citation>
    <scope>NUCLEOTIDE SEQUENCE [LARGE SCALE GENOMIC DNA]</scope>
    <source>
        <strain evidence="6 7">1099-18</strain>
    </source>
</reference>
<protein>
    <recommendedName>
        <fullName evidence="8">C3H1-type domain-containing protein</fullName>
    </recommendedName>
</protein>
<keyword evidence="1" id="KW-0175">Coiled coil</keyword>
<dbReference type="OrthoDB" id="3512845at2759"/>
<dbReference type="InterPro" id="IPR057654">
    <property type="entry name" value="Znf-CCCH_tandem"/>
</dbReference>
<feature type="domain" description="DUF7923" evidence="3">
    <location>
        <begin position="93"/>
        <end position="268"/>
    </location>
</feature>
<dbReference type="PANTHER" id="PTHR37543">
    <property type="entry name" value="CCCH ZINC FINGER DNA BINDING PROTEIN (AFU_ORTHOLOGUE AFUA_5G12760)"/>
    <property type="match status" value="1"/>
</dbReference>
<dbReference type="Proteomes" id="UP000033710">
    <property type="component" value="Unassembled WGS sequence"/>
</dbReference>
<feature type="domain" description="Tandem CCCH zinc finger" evidence="5">
    <location>
        <begin position="443"/>
        <end position="495"/>
    </location>
</feature>
<dbReference type="InterPro" id="IPR000571">
    <property type="entry name" value="Znf_CCCH"/>
</dbReference>
<evidence type="ECO:0000259" key="5">
    <source>
        <dbReference type="Pfam" id="PF25543"/>
    </source>
</evidence>